<dbReference type="Proteomes" id="UP000627292">
    <property type="component" value="Unassembled WGS sequence"/>
</dbReference>
<evidence type="ECO:0000313" key="2">
    <source>
        <dbReference type="Proteomes" id="UP000627292"/>
    </source>
</evidence>
<reference evidence="1" key="1">
    <citation type="journal article" date="2014" name="Int. J. Syst. Evol. Microbiol.">
        <title>Complete genome sequence of Corynebacterium casei LMG S-19264T (=DSM 44701T), isolated from a smear-ripened cheese.</title>
        <authorList>
            <consortium name="US DOE Joint Genome Institute (JGI-PGF)"/>
            <person name="Walter F."/>
            <person name="Albersmeier A."/>
            <person name="Kalinowski J."/>
            <person name="Ruckert C."/>
        </authorList>
    </citation>
    <scope>NUCLEOTIDE SEQUENCE</scope>
    <source>
        <strain evidence="1">CGMCC 1.15290</strain>
    </source>
</reference>
<evidence type="ECO:0000313" key="1">
    <source>
        <dbReference type="EMBL" id="GGH78129.1"/>
    </source>
</evidence>
<reference evidence="1" key="2">
    <citation type="submission" date="2020-09" db="EMBL/GenBank/DDBJ databases">
        <authorList>
            <person name="Sun Q."/>
            <person name="Zhou Y."/>
        </authorList>
    </citation>
    <scope>NUCLEOTIDE SEQUENCE</scope>
    <source>
        <strain evidence="1">CGMCC 1.15290</strain>
    </source>
</reference>
<dbReference type="AlphaFoldDB" id="A0A917J1T8"/>
<sequence>MMGLHEDIREALFNLAAKVGPRPSLLATVKRVDEDKMTCTLEDDDGVEFYQVRLRPVLDGKEALTIFPKPGAWALALRVENDDDWVIVATGEADKWRLKIAETVLEQDKSGLLVQQGEDSLLQVIELIIEAAMGIVVVQGRNPDYVKLQQALTKVKKILR</sequence>
<name>A0A917J1T8_9BACT</name>
<comment type="caution">
    <text evidence="1">The sequence shown here is derived from an EMBL/GenBank/DDBJ whole genome shotgun (WGS) entry which is preliminary data.</text>
</comment>
<dbReference type="EMBL" id="BMIB01000004">
    <property type="protein sequence ID" value="GGH78129.1"/>
    <property type="molecule type" value="Genomic_DNA"/>
</dbReference>
<dbReference type="RefSeq" id="WP_188956697.1">
    <property type="nucleotide sequence ID" value="NZ_BMIB01000004.1"/>
</dbReference>
<gene>
    <name evidence="1" type="ORF">GCM10011379_45540</name>
</gene>
<accession>A0A917J1T8</accession>
<protein>
    <submittedName>
        <fullName evidence="1">Uncharacterized protein</fullName>
    </submittedName>
</protein>
<keyword evidence="2" id="KW-1185">Reference proteome</keyword>
<organism evidence="1 2">
    <name type="scientific">Filimonas zeae</name>
    <dbReference type="NCBI Taxonomy" id="1737353"/>
    <lineage>
        <taxon>Bacteria</taxon>
        <taxon>Pseudomonadati</taxon>
        <taxon>Bacteroidota</taxon>
        <taxon>Chitinophagia</taxon>
        <taxon>Chitinophagales</taxon>
        <taxon>Chitinophagaceae</taxon>
        <taxon>Filimonas</taxon>
    </lineage>
</organism>
<proteinExistence type="predicted"/>